<dbReference type="PANTHER" id="PTHR48041:SF139">
    <property type="entry name" value="PROTEIN SCARLET"/>
    <property type="match status" value="1"/>
</dbReference>
<reference evidence="14" key="3">
    <citation type="journal article" date="2020" name="Curr. Biol.">
        <title>Chromatin organization in early land plants reveals an ancestral association between H3K27me3, transposons, and constitutive heterochromatin.</title>
        <authorList>
            <person name="Montgomery S.A."/>
            <person name="Tanizawa Y."/>
            <person name="Galik B."/>
            <person name="Wang N."/>
            <person name="Ito T."/>
            <person name="Mochizuki T."/>
            <person name="Akimcheva S."/>
            <person name="Bowman J.L."/>
            <person name="Cognat V."/>
            <person name="Marechal-Drouard L."/>
            <person name="Ekker H."/>
            <person name="Hong S.F."/>
            <person name="Kohchi T."/>
            <person name="Lin S.S."/>
            <person name="Liu L.D."/>
            <person name="Nakamura Y."/>
            <person name="Valeeva L.R."/>
            <person name="Shakirov E.V."/>
            <person name="Shippen D.E."/>
            <person name="Wei W.L."/>
            <person name="Yagura M."/>
            <person name="Yamaoka S."/>
            <person name="Yamato K.T."/>
            <person name="Liu C."/>
            <person name="Berger F."/>
        </authorList>
    </citation>
    <scope>NUCLEOTIDE SEQUENCE [LARGE SCALE GENOMIC DNA]</scope>
    <source>
        <strain evidence="14">Tak-1</strain>
    </source>
</reference>
<keyword evidence="2" id="KW-0813">Transport</keyword>
<keyword evidence="4" id="KW-0547">Nucleotide-binding</keyword>
<keyword evidence="5" id="KW-0067">ATP-binding</keyword>
<dbReference type="SMART" id="SM00382">
    <property type="entry name" value="AAA"/>
    <property type="match status" value="1"/>
</dbReference>
<evidence type="ECO:0000313" key="13">
    <source>
        <dbReference type="Proteomes" id="UP000077202"/>
    </source>
</evidence>
<evidence type="ECO:0000259" key="10">
    <source>
        <dbReference type="PROSITE" id="PS50893"/>
    </source>
</evidence>
<comment type="subcellular location">
    <subcellularLocation>
        <location evidence="1">Membrane</location>
        <topology evidence="1">Multi-pass membrane protein</topology>
    </subcellularLocation>
</comment>
<evidence type="ECO:0000313" key="12">
    <source>
        <dbReference type="EMBL" id="OAE26025.1"/>
    </source>
</evidence>
<evidence type="ECO:0000256" key="6">
    <source>
        <dbReference type="ARBA" id="ARBA00022989"/>
    </source>
</evidence>
<evidence type="ECO:0000256" key="5">
    <source>
        <dbReference type="ARBA" id="ARBA00022840"/>
    </source>
</evidence>
<dbReference type="AlphaFoldDB" id="A0A176W0Q3"/>
<dbReference type="GO" id="GO:0016887">
    <property type="term" value="F:ATP hydrolysis activity"/>
    <property type="evidence" value="ECO:0007669"/>
    <property type="project" value="InterPro"/>
</dbReference>
<dbReference type="InterPro" id="IPR017871">
    <property type="entry name" value="ABC_transporter-like_CS"/>
</dbReference>
<evidence type="ECO:0000256" key="9">
    <source>
        <dbReference type="SAM" id="Phobius"/>
    </source>
</evidence>
<keyword evidence="13" id="KW-1185">Reference proteome</keyword>
<reference evidence="11" key="2">
    <citation type="journal article" date="2019" name="Curr. Biol.">
        <title>Chromatin organization in early land plants reveals an ancestral association between H3K27me3, transposons, and constitutive heterochromatin.</title>
        <authorList>
            <person name="Montgomery S.A."/>
            <person name="Tanizawa Y."/>
            <person name="Galik B."/>
            <person name="Wang N."/>
            <person name="Ito T."/>
            <person name="Mochizuki T."/>
            <person name="Akimcheva S."/>
            <person name="Bowman J."/>
            <person name="Cognat V."/>
            <person name="Drouard L."/>
            <person name="Ekker H."/>
            <person name="Houng S."/>
            <person name="Kohchi T."/>
            <person name="Lin S."/>
            <person name="Liu L.D."/>
            <person name="Nakamura Y."/>
            <person name="Valeeva L.R."/>
            <person name="Shakirov E.V."/>
            <person name="Shippen D.E."/>
            <person name="Wei W."/>
            <person name="Yagura M."/>
            <person name="Yamaoka S."/>
            <person name="Yamato K.T."/>
            <person name="Liu C."/>
            <person name="Berger F."/>
        </authorList>
    </citation>
    <scope>NUCLEOTIDE SEQUENCE [LARGE SCALE GENOMIC DNA]</scope>
    <source>
        <strain evidence="11">Tak-1</strain>
    </source>
</reference>
<feature type="compositionally biased region" description="Pro residues" evidence="8">
    <location>
        <begin position="170"/>
        <end position="179"/>
    </location>
</feature>
<feature type="compositionally biased region" description="Low complexity" evidence="8">
    <location>
        <begin position="100"/>
        <end position="111"/>
    </location>
</feature>
<evidence type="ECO:0000256" key="3">
    <source>
        <dbReference type="ARBA" id="ARBA00022692"/>
    </source>
</evidence>
<dbReference type="PANTHER" id="PTHR48041">
    <property type="entry name" value="ABC TRANSPORTER G FAMILY MEMBER 28"/>
    <property type="match status" value="1"/>
</dbReference>
<feature type="compositionally biased region" description="Basic and acidic residues" evidence="8">
    <location>
        <begin position="33"/>
        <end position="42"/>
    </location>
</feature>
<keyword evidence="6 9" id="KW-1133">Transmembrane helix</keyword>
<dbReference type="InterPro" id="IPR003593">
    <property type="entry name" value="AAA+_ATPase"/>
</dbReference>
<evidence type="ECO:0000256" key="4">
    <source>
        <dbReference type="ARBA" id="ARBA00022741"/>
    </source>
</evidence>
<sequence length="770" mass="84506">MADDLERGLGNGNQKKVSVKLSDMKPGRPSLGLERRSSRNPDDPSSSSSRRRSSRSSSPPIVDSARPSLSVFRFKQALSNSGIGQTVTRTPSRGGSDFRPTNASPSATSSAEGPIASTASAASPNRGIQLLLEAASTSTPEFIAKRRQSESASTSTPQSKRRRPSSLGAVPPPPPPPGRRPGVGTEDGGSVVLSWTNLKVTSRDGKKLLLDNLNGQVHAGFTAIMGPSGSGKSTLLNTLACRMDKSASVTGQIRLNGKEYTSTDLKKMSGYVMQDDLLNAHLTVEETLLYTVKLKLEPTYTEAQLLERVSEVIKQMGLEHCKKTVIGSALRRGISGGERKRVAVGMELLTRPQLLFLDEPTSGLDSVTALSLCSLLRKIAEERQCTVVCTIHQPQAKIFNLFQSLIILKAGKLIYQGSASGVLKFFEDSGFPCPEFTNPADHLLDVITPALSSDKPMMQANEDKLRSHFVASPVDLDEGAEYPLQLNRERMPWHRQYLVLLNRGLKEQVRRKNVVITQVVQSIVTAILIGGVFFQIGDGQKSTVRRQPVLFFCVINQGVFGALTVINSFPSERVLILRERAAGMYYSSAYYVAKITAELTFQVLSPIVFSCVVYWMVGFQNKARKFFLFMFFMILCQLSATSLALMTSAICRTTDLSVTVLPMLLEINRLFGGFFLAPASLPKYFVWLDALSYVKYCYIAISQNELHDLKLTCKTSELDSKGKCPIQSGSQTIKTLGLDYITIAECAAILILYIIATRFFAYLGIRYIKH</sequence>
<dbReference type="InterPro" id="IPR050352">
    <property type="entry name" value="ABCG_transporters"/>
</dbReference>
<feature type="transmembrane region" description="Helical" evidence="9">
    <location>
        <begin position="740"/>
        <end position="765"/>
    </location>
</feature>
<feature type="compositionally biased region" description="Polar residues" evidence="8">
    <location>
        <begin position="77"/>
        <end position="93"/>
    </location>
</feature>
<dbReference type="GO" id="GO:0016020">
    <property type="term" value="C:membrane"/>
    <property type="evidence" value="ECO:0007669"/>
    <property type="project" value="UniProtKB-SubCell"/>
</dbReference>
<dbReference type="EMBL" id="LVLJ01002264">
    <property type="protein sequence ID" value="OAE26025.1"/>
    <property type="molecule type" value="Genomic_DNA"/>
</dbReference>
<evidence type="ECO:0000256" key="7">
    <source>
        <dbReference type="ARBA" id="ARBA00023136"/>
    </source>
</evidence>
<dbReference type="InterPro" id="IPR027417">
    <property type="entry name" value="P-loop_NTPase"/>
</dbReference>
<dbReference type="InterPro" id="IPR013525">
    <property type="entry name" value="ABC2_TM"/>
</dbReference>
<dbReference type="Proteomes" id="UP001162541">
    <property type="component" value="Chromosome 4"/>
</dbReference>
<dbReference type="InterPro" id="IPR003439">
    <property type="entry name" value="ABC_transporter-like_ATP-bd"/>
</dbReference>
<dbReference type="SUPFAM" id="SSF52540">
    <property type="entry name" value="P-loop containing nucleoside triphosphate hydrolases"/>
    <property type="match status" value="1"/>
</dbReference>
<accession>A0A176W0Q3</accession>
<dbReference type="Proteomes" id="UP000077202">
    <property type="component" value="Unassembled WGS sequence"/>
</dbReference>
<evidence type="ECO:0000256" key="8">
    <source>
        <dbReference type="SAM" id="MobiDB-lite"/>
    </source>
</evidence>
<reference evidence="12 13" key="1">
    <citation type="submission" date="2016-03" db="EMBL/GenBank/DDBJ databases">
        <title>Mechanisms controlling the formation of the plant cell surface in tip-growing cells are functionally conserved among land plants.</title>
        <authorList>
            <person name="Honkanen S."/>
            <person name="Jones V.A."/>
            <person name="Morieri G."/>
            <person name="Champion C."/>
            <person name="Hetherington A.J."/>
            <person name="Kelly S."/>
            <person name="Saint-Marcoux D."/>
            <person name="Proust H."/>
            <person name="Prescott H."/>
            <person name="Dolan L."/>
        </authorList>
    </citation>
    <scope>NUCLEOTIDE SEQUENCE [LARGE SCALE GENOMIC DNA]</scope>
    <source>
        <strain evidence="13">cv. Tak-1 and cv. Tak-2</strain>
        <tissue evidence="12">Whole gametophyte</tissue>
    </source>
</reference>
<dbReference type="InterPro" id="IPR043926">
    <property type="entry name" value="ABCG_dom"/>
</dbReference>
<dbReference type="GO" id="GO:0140359">
    <property type="term" value="F:ABC-type transporter activity"/>
    <property type="evidence" value="ECO:0007669"/>
    <property type="project" value="InterPro"/>
</dbReference>
<dbReference type="CDD" id="cd03213">
    <property type="entry name" value="ABCG_EPDR"/>
    <property type="match status" value="1"/>
</dbReference>
<feature type="transmembrane region" description="Helical" evidence="9">
    <location>
        <begin position="519"/>
        <end position="537"/>
    </location>
</feature>
<feature type="region of interest" description="Disordered" evidence="8">
    <location>
        <begin position="1"/>
        <end position="122"/>
    </location>
</feature>
<feature type="transmembrane region" description="Helical" evidence="9">
    <location>
        <begin position="589"/>
        <end position="615"/>
    </location>
</feature>
<feature type="transmembrane region" description="Helical" evidence="9">
    <location>
        <begin position="549"/>
        <end position="569"/>
    </location>
</feature>
<evidence type="ECO:0000256" key="2">
    <source>
        <dbReference type="ARBA" id="ARBA00022448"/>
    </source>
</evidence>
<keyword evidence="7 9" id="KW-0472">Membrane</keyword>
<dbReference type="PROSITE" id="PS00211">
    <property type="entry name" value="ABC_TRANSPORTER_1"/>
    <property type="match status" value="1"/>
</dbReference>
<protein>
    <recommendedName>
        <fullName evidence="10">ABC transporter domain-containing protein</fullName>
    </recommendedName>
</protein>
<evidence type="ECO:0000256" key="1">
    <source>
        <dbReference type="ARBA" id="ARBA00004141"/>
    </source>
</evidence>
<name>A0A176W0Q3_MARPO</name>
<dbReference type="PROSITE" id="PS50893">
    <property type="entry name" value="ABC_TRANSPORTER_2"/>
    <property type="match status" value="1"/>
</dbReference>
<dbReference type="Pfam" id="PF01061">
    <property type="entry name" value="ABC2_membrane"/>
    <property type="match status" value="1"/>
</dbReference>
<dbReference type="Pfam" id="PF19055">
    <property type="entry name" value="ABC2_membrane_7"/>
    <property type="match status" value="1"/>
</dbReference>
<dbReference type="EMBL" id="AP019869">
    <property type="protein sequence ID" value="BBN09767.1"/>
    <property type="molecule type" value="Genomic_DNA"/>
</dbReference>
<evidence type="ECO:0000313" key="11">
    <source>
        <dbReference type="EMBL" id="BBN09767.1"/>
    </source>
</evidence>
<dbReference type="GO" id="GO:0005524">
    <property type="term" value="F:ATP binding"/>
    <property type="evidence" value="ECO:0007669"/>
    <property type="project" value="UniProtKB-KW"/>
</dbReference>
<organism evidence="12 13">
    <name type="scientific">Marchantia polymorpha subsp. ruderalis</name>
    <dbReference type="NCBI Taxonomy" id="1480154"/>
    <lineage>
        <taxon>Eukaryota</taxon>
        <taxon>Viridiplantae</taxon>
        <taxon>Streptophyta</taxon>
        <taxon>Embryophyta</taxon>
        <taxon>Marchantiophyta</taxon>
        <taxon>Marchantiopsida</taxon>
        <taxon>Marchantiidae</taxon>
        <taxon>Marchantiales</taxon>
        <taxon>Marchantiaceae</taxon>
        <taxon>Marchantia</taxon>
    </lineage>
</organism>
<gene>
    <name evidence="12" type="ORF">AXG93_4601s1240</name>
    <name evidence="11" type="ORF">Mp_4g22510</name>
</gene>
<feature type="domain" description="ABC transporter" evidence="10">
    <location>
        <begin position="193"/>
        <end position="435"/>
    </location>
</feature>
<evidence type="ECO:0000313" key="14">
    <source>
        <dbReference type="Proteomes" id="UP001162541"/>
    </source>
</evidence>
<feature type="transmembrane region" description="Helical" evidence="9">
    <location>
        <begin position="627"/>
        <end position="650"/>
    </location>
</feature>
<keyword evidence="3 9" id="KW-0812">Transmembrane</keyword>
<dbReference type="Pfam" id="PF00005">
    <property type="entry name" value="ABC_tran"/>
    <property type="match status" value="1"/>
</dbReference>
<proteinExistence type="predicted"/>
<dbReference type="Gene3D" id="3.40.50.300">
    <property type="entry name" value="P-loop containing nucleotide triphosphate hydrolases"/>
    <property type="match status" value="1"/>
</dbReference>
<feature type="region of interest" description="Disordered" evidence="8">
    <location>
        <begin position="139"/>
        <end position="190"/>
    </location>
</feature>